<accession>A0A6N8JC26</accession>
<proteinExistence type="predicted"/>
<evidence type="ECO:0000259" key="1">
    <source>
        <dbReference type="Pfam" id="PF12146"/>
    </source>
</evidence>
<dbReference type="EMBL" id="WRXO01000003">
    <property type="protein sequence ID" value="MVT41672.1"/>
    <property type="molecule type" value="Genomic_DNA"/>
</dbReference>
<dbReference type="AlphaFoldDB" id="A0A6N8JC26"/>
<evidence type="ECO:0000313" key="3">
    <source>
        <dbReference type="Proteomes" id="UP000468388"/>
    </source>
</evidence>
<dbReference type="Gene3D" id="3.40.50.1820">
    <property type="entry name" value="alpha/beta hydrolase"/>
    <property type="match status" value="1"/>
</dbReference>
<protein>
    <submittedName>
        <fullName evidence="2">Prolyl oligopeptidase family serine peptidase</fullName>
    </submittedName>
</protein>
<keyword evidence="3" id="KW-1185">Reference proteome</keyword>
<feature type="domain" description="Serine aminopeptidase S33" evidence="1">
    <location>
        <begin position="54"/>
        <end position="185"/>
    </location>
</feature>
<gene>
    <name evidence="2" type="ORF">GO495_13870</name>
</gene>
<comment type="caution">
    <text evidence="2">The sequence shown here is derived from an EMBL/GenBank/DDBJ whole genome shotgun (WGS) entry which is preliminary data.</text>
</comment>
<organism evidence="2 3">
    <name type="scientific">Chitinophaga oryziterrae</name>
    <dbReference type="NCBI Taxonomy" id="1031224"/>
    <lineage>
        <taxon>Bacteria</taxon>
        <taxon>Pseudomonadati</taxon>
        <taxon>Bacteroidota</taxon>
        <taxon>Chitinophagia</taxon>
        <taxon>Chitinophagales</taxon>
        <taxon>Chitinophagaceae</taxon>
        <taxon>Chitinophaga</taxon>
    </lineage>
</organism>
<dbReference type="SUPFAM" id="SSF53474">
    <property type="entry name" value="alpha/beta-Hydrolases"/>
    <property type="match status" value="1"/>
</dbReference>
<sequence length="270" mass="30284">MIYKLFKMPFVGSFMVKWRSPLSDAESLEWQPVSAKSKSGGIIQGLFAKAKTEDVKATIVLGHPMGKEAKGYFLKNGYAEFLRNNGFNTLVFDFNGFGESTNGSFSYFEDVLAIAAEAKKITPSLPMGYHGVSLGAQWAIISFTDASHPFTFAIVESPSATTEEFWIKYPAAYKTLKFLNFLLPGYAKKIRPVERIKEIKNLQSMLLIYSYADEWTPVEMGERLKANSAVPTELWTVNDAGHTLIMKSDEQEAYKQKILEYFNTAILSGK</sequence>
<name>A0A6N8JC26_9BACT</name>
<dbReference type="InterPro" id="IPR029058">
    <property type="entry name" value="AB_hydrolase_fold"/>
</dbReference>
<reference evidence="2 3" key="1">
    <citation type="submission" date="2019-12" db="EMBL/GenBank/DDBJ databases">
        <title>The draft genomic sequence of strain Chitinophaga oryziterrae JCM 16595.</title>
        <authorList>
            <person name="Zhang X."/>
        </authorList>
    </citation>
    <scope>NUCLEOTIDE SEQUENCE [LARGE SCALE GENOMIC DNA]</scope>
    <source>
        <strain evidence="2 3">JCM 16595</strain>
    </source>
</reference>
<evidence type="ECO:0000313" key="2">
    <source>
        <dbReference type="EMBL" id="MVT41672.1"/>
    </source>
</evidence>
<dbReference type="Pfam" id="PF12146">
    <property type="entry name" value="Hydrolase_4"/>
    <property type="match status" value="1"/>
</dbReference>
<dbReference type="OrthoDB" id="636008at2"/>
<dbReference type="Proteomes" id="UP000468388">
    <property type="component" value="Unassembled WGS sequence"/>
</dbReference>
<dbReference type="InterPro" id="IPR022742">
    <property type="entry name" value="Hydrolase_4"/>
</dbReference>
<dbReference type="RefSeq" id="WP_157300303.1">
    <property type="nucleotide sequence ID" value="NZ_BAAAZB010000006.1"/>
</dbReference>